<dbReference type="FunCoup" id="A0A6I9RHK6">
    <property type="interactions" value="90"/>
</dbReference>
<name>A0A6I9RHK6_ELAGV</name>
<dbReference type="Proteomes" id="UP000504607">
    <property type="component" value="Chromosome 6"/>
</dbReference>
<keyword evidence="2" id="KW-1185">Reference proteome</keyword>
<dbReference type="RefSeq" id="XP_010923372.2">
    <property type="nucleotide sequence ID" value="XM_010925070.3"/>
</dbReference>
<organism evidence="2 3">
    <name type="scientific">Elaeis guineensis var. tenera</name>
    <name type="common">Oil palm</name>
    <dbReference type="NCBI Taxonomy" id="51953"/>
    <lineage>
        <taxon>Eukaryota</taxon>
        <taxon>Viridiplantae</taxon>
        <taxon>Streptophyta</taxon>
        <taxon>Embryophyta</taxon>
        <taxon>Tracheophyta</taxon>
        <taxon>Spermatophyta</taxon>
        <taxon>Magnoliopsida</taxon>
        <taxon>Liliopsida</taxon>
        <taxon>Arecaceae</taxon>
        <taxon>Arecoideae</taxon>
        <taxon>Cocoseae</taxon>
        <taxon>Elaeidinae</taxon>
        <taxon>Elaeis</taxon>
    </lineage>
</organism>
<evidence type="ECO:0000313" key="2">
    <source>
        <dbReference type="Proteomes" id="UP000504607"/>
    </source>
</evidence>
<dbReference type="PANTHER" id="PTHR48152">
    <property type="entry name" value="F1C9.34 PROTEIN"/>
    <property type="match status" value="1"/>
</dbReference>
<dbReference type="InterPro" id="IPR009291">
    <property type="entry name" value="Vps62"/>
</dbReference>
<dbReference type="GeneID" id="105046482"/>
<proteinExistence type="predicted"/>
<accession>A0A6I9RHK6</accession>
<feature type="compositionally biased region" description="Basic and acidic residues" evidence="1">
    <location>
        <begin position="563"/>
        <end position="574"/>
    </location>
</feature>
<dbReference type="KEGG" id="egu:105046482"/>
<dbReference type="InParanoid" id="A0A6I9RHK6"/>
<sequence>MLPFPPISLPSMTKGTTSEVTASPTMGNCFGLPTTDLETKFLPVESSFFKLPSPLPSWPSGGGFAKGIIDLGGLEVCQVSTFTKVWATHEGGQDDSGATFFLPSPIPTGFSLLGCYAQPNNRPLFGCVLVGRDTSNEGTLAKPVDYTLLWSSESSNIKQDGNGYFWLPTPPEGYKAVGLIVTNSSEKPSPDDIRCVRLDLTDACENDESIWNNDGFGVNGLRPANRGIQALGVRLGTFIAQANGSPGSSTIACLKNNDCNINYSMPNLSQIQAMMQAYSPWIYFHPDEEFLPSSVSWFFDNGALLYEKGNPSPAPITSNGSNLPQGGSNDGAYWIDLPVDDREKDKVKKGDIPSSKVYLHVKPMLGATFTDVAIWIFYPFNGPAKAKVGPFNLSLGRIGEHVGDWEHVTLRVSNFSGELWRVYFSEHSAGTWVEASQLEFEGGNKPVVYSSLHGHANYSKAGLVLEGNSGSGIGIRNDTAKGKNRIDSGERFEVVGAEYLGSVVTEPPWLNYEREWGPKITYDIGKEINRVARLLPGRLKTALKKVVERLPDEVLGEEGPTGPKEKSNWYMDER</sequence>
<dbReference type="Pfam" id="PF06101">
    <property type="entry name" value="Vps62"/>
    <property type="match status" value="1"/>
</dbReference>
<protein>
    <submittedName>
        <fullName evidence="3">Uncharacterized protein LOC105046482</fullName>
    </submittedName>
</protein>
<evidence type="ECO:0000256" key="1">
    <source>
        <dbReference type="SAM" id="MobiDB-lite"/>
    </source>
</evidence>
<dbReference type="OrthoDB" id="188042at2759"/>
<dbReference type="PANTHER" id="PTHR48152:SF3">
    <property type="entry name" value="DUF946 FAMILY PROTEIN (DUF946)"/>
    <property type="match status" value="1"/>
</dbReference>
<feature type="region of interest" description="Disordered" evidence="1">
    <location>
        <begin position="554"/>
        <end position="574"/>
    </location>
</feature>
<gene>
    <name evidence="3" type="primary">LOC105046482</name>
</gene>
<feature type="region of interest" description="Disordered" evidence="1">
    <location>
        <begin position="1"/>
        <end position="20"/>
    </location>
</feature>
<dbReference type="AlphaFoldDB" id="A0A6I9RHK6"/>
<evidence type="ECO:0000313" key="3">
    <source>
        <dbReference type="RefSeq" id="XP_010923372.2"/>
    </source>
</evidence>
<reference evidence="3" key="1">
    <citation type="submission" date="2025-08" db="UniProtKB">
        <authorList>
            <consortium name="RefSeq"/>
        </authorList>
    </citation>
    <scope>IDENTIFICATION</scope>
</reference>
<feature type="compositionally biased region" description="Polar residues" evidence="1">
    <location>
        <begin position="10"/>
        <end position="20"/>
    </location>
</feature>